<dbReference type="InterPro" id="IPR013094">
    <property type="entry name" value="AB_hydrolase_3"/>
</dbReference>
<organism evidence="3 4">
    <name type="scientific">Eruca vesicaria subsp. sativa</name>
    <name type="common">Garden rocket</name>
    <name type="synonym">Eruca sativa</name>
    <dbReference type="NCBI Taxonomy" id="29727"/>
    <lineage>
        <taxon>Eukaryota</taxon>
        <taxon>Viridiplantae</taxon>
        <taxon>Streptophyta</taxon>
        <taxon>Embryophyta</taxon>
        <taxon>Tracheophyta</taxon>
        <taxon>Spermatophyta</taxon>
        <taxon>Magnoliopsida</taxon>
        <taxon>eudicotyledons</taxon>
        <taxon>Gunneridae</taxon>
        <taxon>Pentapetalae</taxon>
        <taxon>rosids</taxon>
        <taxon>malvids</taxon>
        <taxon>Brassicales</taxon>
        <taxon>Brassicaceae</taxon>
        <taxon>Brassiceae</taxon>
        <taxon>Eruca</taxon>
    </lineage>
</organism>
<dbReference type="AlphaFoldDB" id="A0ABC8LH11"/>
<dbReference type="PANTHER" id="PTHR23024">
    <property type="entry name" value="ARYLACETAMIDE DEACETYLASE"/>
    <property type="match status" value="1"/>
</dbReference>
<proteinExistence type="inferred from homology"/>
<dbReference type="Proteomes" id="UP001642260">
    <property type="component" value="Unassembled WGS sequence"/>
</dbReference>
<evidence type="ECO:0000313" key="3">
    <source>
        <dbReference type="EMBL" id="CAH8382832.1"/>
    </source>
</evidence>
<keyword evidence="4" id="KW-1185">Reference proteome</keyword>
<comment type="caution">
    <text evidence="3">The sequence shown here is derived from an EMBL/GenBank/DDBJ whole genome shotgun (WGS) entry which is preliminary data.</text>
</comment>
<name>A0ABC8LH11_ERUVS</name>
<dbReference type="Pfam" id="PF07859">
    <property type="entry name" value="Abhydrolase_3"/>
    <property type="match status" value="1"/>
</dbReference>
<dbReference type="InterPro" id="IPR029058">
    <property type="entry name" value="AB_hydrolase_fold"/>
</dbReference>
<evidence type="ECO:0000313" key="4">
    <source>
        <dbReference type="Proteomes" id="UP001642260"/>
    </source>
</evidence>
<dbReference type="SUPFAM" id="SSF53474">
    <property type="entry name" value="alpha/beta-Hydrolases"/>
    <property type="match status" value="1"/>
</dbReference>
<sequence>MSESSQASDPYALLGIVRNPDGTITFDRTKFPRVPPTPDAVVSKDFRVNYSKSTYMRLYVPTTALNGGVSSMKLPLVVYFHGGGFVNDSYDHEPVHHFCNLMALKLNVVVASASYRQAPQFKLPAAYDDGLYALKWIKNSPDKGWIKSYADLSDVFLMGTNSGGNVAYNVGIRFTEEDLTPLCIRGLILLDPFFGGEERCESELRHVNDQVFPPALTDLCWKLCLPDGADRDHEYSNPRMGEGPEIMQEMAGFRWKVMVTGEGGGAMIDRQRDVANLMKENGVYVIEHFTNGDGHSGDPNKTETMFASIKSLIYSSPPVGFVF</sequence>
<reference evidence="3 4" key="1">
    <citation type="submission" date="2022-03" db="EMBL/GenBank/DDBJ databases">
        <authorList>
            <person name="Macdonald S."/>
            <person name="Ahmed S."/>
            <person name="Newling K."/>
        </authorList>
    </citation>
    <scope>NUCLEOTIDE SEQUENCE [LARGE SCALE GENOMIC DNA]</scope>
</reference>
<evidence type="ECO:0000259" key="2">
    <source>
        <dbReference type="Pfam" id="PF07859"/>
    </source>
</evidence>
<accession>A0ABC8LH11</accession>
<feature type="domain" description="Alpha/beta hydrolase fold-3" evidence="2">
    <location>
        <begin position="77"/>
        <end position="295"/>
    </location>
</feature>
<dbReference type="EMBL" id="CAKOAT010565154">
    <property type="protein sequence ID" value="CAH8382832.1"/>
    <property type="molecule type" value="Genomic_DNA"/>
</dbReference>
<protein>
    <recommendedName>
        <fullName evidence="2">Alpha/beta hydrolase fold-3 domain-containing protein</fullName>
    </recommendedName>
</protein>
<dbReference type="PANTHER" id="PTHR23024:SF546">
    <property type="entry name" value="CARBOXYLESTERASE 120-RELATED"/>
    <property type="match status" value="1"/>
</dbReference>
<comment type="similarity">
    <text evidence="1">Belongs to the 'GDXG' lipolytic enzyme family.</text>
</comment>
<dbReference type="Gene3D" id="3.40.50.1820">
    <property type="entry name" value="alpha/beta hydrolase"/>
    <property type="match status" value="1"/>
</dbReference>
<dbReference type="InterPro" id="IPR050466">
    <property type="entry name" value="Carboxylest/Gibb_receptor"/>
</dbReference>
<gene>
    <name evidence="3" type="ORF">ERUC_LOCUS35315</name>
</gene>
<evidence type="ECO:0000256" key="1">
    <source>
        <dbReference type="ARBA" id="ARBA00010515"/>
    </source>
</evidence>